<feature type="transmembrane region" description="Helical" evidence="1">
    <location>
        <begin position="80"/>
        <end position="101"/>
    </location>
</feature>
<evidence type="ECO:0000256" key="1">
    <source>
        <dbReference type="SAM" id="Phobius"/>
    </source>
</evidence>
<gene>
    <name evidence="2" type="ORF">FJN17_34540</name>
</gene>
<protein>
    <recommendedName>
        <fullName evidence="4">MFS transporter</fullName>
    </recommendedName>
</protein>
<dbReference type="EMBL" id="CP041090">
    <property type="protein sequence ID" value="WWE88688.1"/>
    <property type="molecule type" value="Genomic_DNA"/>
</dbReference>
<sequence length="148" mass="15883">MSKFKRVSIDAVFGSIGHSARCVVVPPLSGPHFVRRGGRWMVTAASFAALGNISAPGGLPQVETATVIEMPARLQISAMVFMMAQAVLFGAGMLGILLSPLRDEASFYIPVMIVLSAIASVAIAWEIAPRLQMRYWHGRGVDHDFISG</sequence>
<accession>A0ABZ2F0I6</accession>
<name>A0ABZ2F0I6_9BRAD</name>
<evidence type="ECO:0000313" key="2">
    <source>
        <dbReference type="EMBL" id="WWE88688.1"/>
    </source>
</evidence>
<dbReference type="Proteomes" id="UP000319298">
    <property type="component" value="Chromosome"/>
</dbReference>
<keyword evidence="1" id="KW-0812">Transmembrane</keyword>
<organism evidence="2 3">
    <name type="scientific">Bradyrhizobium symbiodeficiens</name>
    <dbReference type="NCBI Taxonomy" id="1404367"/>
    <lineage>
        <taxon>Bacteria</taxon>
        <taxon>Pseudomonadati</taxon>
        <taxon>Pseudomonadota</taxon>
        <taxon>Alphaproteobacteria</taxon>
        <taxon>Hyphomicrobiales</taxon>
        <taxon>Nitrobacteraceae</taxon>
        <taxon>Bradyrhizobium</taxon>
    </lineage>
</organism>
<reference evidence="3" key="1">
    <citation type="submission" date="2019-06" db="EMBL/GenBank/DDBJ databases">
        <title>Whole-Genome Sequence of Bradyrhizobium sp. 3 Strain 65S1MB.</title>
        <authorList>
            <person name="Bromfield E.S.P."/>
            <person name="Cloutier S."/>
            <person name="Nguyen H.D.T."/>
        </authorList>
    </citation>
    <scope>NUCLEOTIDE SEQUENCE [LARGE SCALE GENOMIC DNA]</scope>
    <source>
        <strain evidence="3">65S1MB</strain>
    </source>
</reference>
<proteinExistence type="predicted"/>
<reference evidence="2 3" key="2">
    <citation type="journal article" date="2020" name="Int. J. Syst. Evol. Microbiol.">
        <title>Description and complete genome sequences of Bradyrhizobium symbiodeficiens sp. nov., a non-symbiotic bacterium associated with legumes native to Canada.</title>
        <authorList>
            <person name="Bromfield E.S.P."/>
            <person name="Cloutier S."/>
            <person name="Nguyen H.D.T."/>
        </authorList>
    </citation>
    <scope>NUCLEOTIDE SEQUENCE [LARGE SCALE GENOMIC DNA]</scope>
    <source>
        <strain evidence="2 3">65S1MB</strain>
    </source>
</reference>
<keyword evidence="3" id="KW-1185">Reference proteome</keyword>
<dbReference type="RefSeq" id="WP_244621072.1">
    <property type="nucleotide sequence ID" value="NZ_CP041090.2"/>
</dbReference>
<keyword evidence="1" id="KW-1133">Transmembrane helix</keyword>
<feature type="transmembrane region" description="Helical" evidence="1">
    <location>
        <begin position="107"/>
        <end position="128"/>
    </location>
</feature>
<evidence type="ECO:0008006" key="4">
    <source>
        <dbReference type="Google" id="ProtNLM"/>
    </source>
</evidence>
<keyword evidence="1" id="KW-0472">Membrane</keyword>
<evidence type="ECO:0000313" key="3">
    <source>
        <dbReference type="Proteomes" id="UP000319298"/>
    </source>
</evidence>